<dbReference type="RefSeq" id="WP_344434500.1">
    <property type="nucleotide sequence ID" value="NZ_BAAASL010000006.1"/>
</dbReference>
<accession>A0ABN3TRC7</accession>
<keyword evidence="2" id="KW-0560">Oxidoreductase</keyword>
<dbReference type="InterPro" id="IPR036291">
    <property type="entry name" value="NAD(P)-bd_dom_sf"/>
</dbReference>
<dbReference type="InterPro" id="IPR051317">
    <property type="entry name" value="Gfo/Idh/MocA_oxidoreduct"/>
</dbReference>
<dbReference type="Gene3D" id="3.30.360.10">
    <property type="entry name" value="Dihydrodipicolinate Reductase, domain 2"/>
    <property type="match status" value="1"/>
</dbReference>
<comment type="similarity">
    <text evidence="1">Belongs to the Gfo/Idh/MocA family.</text>
</comment>
<dbReference type="Proteomes" id="UP001500886">
    <property type="component" value="Unassembled WGS sequence"/>
</dbReference>
<feature type="domain" description="Gfo/Idh/MocA-like oxidoreductase N-terminal" evidence="3">
    <location>
        <begin position="5"/>
        <end position="123"/>
    </location>
</feature>
<protein>
    <submittedName>
        <fullName evidence="5">Gfo/Idh/MocA family oxidoreductase</fullName>
    </submittedName>
</protein>
<evidence type="ECO:0000313" key="5">
    <source>
        <dbReference type="EMBL" id="GAA2713672.1"/>
    </source>
</evidence>
<evidence type="ECO:0000256" key="2">
    <source>
        <dbReference type="ARBA" id="ARBA00023002"/>
    </source>
</evidence>
<feature type="domain" description="Gfo/Idh/MocA-like oxidoreductase C-terminal" evidence="4">
    <location>
        <begin position="139"/>
        <end position="356"/>
    </location>
</feature>
<keyword evidence="6" id="KW-1185">Reference proteome</keyword>
<dbReference type="InterPro" id="IPR000683">
    <property type="entry name" value="Gfo/Idh/MocA-like_OxRdtase_N"/>
</dbReference>
<evidence type="ECO:0000313" key="6">
    <source>
        <dbReference type="Proteomes" id="UP001500886"/>
    </source>
</evidence>
<reference evidence="5 6" key="1">
    <citation type="journal article" date="2019" name="Int. J. Syst. Evol. Microbiol.">
        <title>The Global Catalogue of Microorganisms (GCM) 10K type strain sequencing project: providing services to taxonomists for standard genome sequencing and annotation.</title>
        <authorList>
            <consortium name="The Broad Institute Genomics Platform"/>
            <consortium name="The Broad Institute Genome Sequencing Center for Infectious Disease"/>
            <person name="Wu L."/>
            <person name="Ma J."/>
        </authorList>
    </citation>
    <scope>NUCLEOTIDE SEQUENCE [LARGE SCALE GENOMIC DNA]</scope>
    <source>
        <strain evidence="5 6">JCM 4542</strain>
    </source>
</reference>
<dbReference type="Gene3D" id="3.40.50.720">
    <property type="entry name" value="NAD(P)-binding Rossmann-like Domain"/>
    <property type="match status" value="1"/>
</dbReference>
<organism evidence="5 6">
    <name type="scientific">Streptomyces luteosporeus</name>
    <dbReference type="NCBI Taxonomy" id="173856"/>
    <lineage>
        <taxon>Bacteria</taxon>
        <taxon>Bacillati</taxon>
        <taxon>Actinomycetota</taxon>
        <taxon>Actinomycetes</taxon>
        <taxon>Kitasatosporales</taxon>
        <taxon>Streptomycetaceae</taxon>
        <taxon>Streptomyces</taxon>
    </lineage>
</organism>
<evidence type="ECO:0000259" key="3">
    <source>
        <dbReference type="Pfam" id="PF01408"/>
    </source>
</evidence>
<dbReference type="Pfam" id="PF01408">
    <property type="entry name" value="GFO_IDH_MocA"/>
    <property type="match status" value="1"/>
</dbReference>
<dbReference type="SUPFAM" id="SSF55347">
    <property type="entry name" value="Glyceraldehyde-3-phosphate dehydrogenase-like, C-terminal domain"/>
    <property type="match status" value="1"/>
</dbReference>
<dbReference type="Pfam" id="PF02894">
    <property type="entry name" value="GFO_IDH_MocA_C"/>
    <property type="match status" value="1"/>
</dbReference>
<proteinExistence type="inferred from homology"/>
<dbReference type="InterPro" id="IPR004104">
    <property type="entry name" value="Gfo/Idh/MocA-like_OxRdtase_C"/>
</dbReference>
<dbReference type="PANTHER" id="PTHR43708:SF5">
    <property type="entry name" value="CONSERVED EXPRESSED OXIDOREDUCTASE (EUROFUNG)-RELATED"/>
    <property type="match status" value="1"/>
</dbReference>
<dbReference type="EMBL" id="BAAASL010000006">
    <property type="protein sequence ID" value="GAA2713672.1"/>
    <property type="molecule type" value="Genomic_DNA"/>
</dbReference>
<dbReference type="PANTHER" id="PTHR43708">
    <property type="entry name" value="CONSERVED EXPRESSED OXIDOREDUCTASE (EUROFUNG)"/>
    <property type="match status" value="1"/>
</dbReference>
<name>A0ABN3TRC7_9ACTN</name>
<dbReference type="SUPFAM" id="SSF51735">
    <property type="entry name" value="NAD(P)-binding Rossmann-fold domains"/>
    <property type="match status" value="1"/>
</dbReference>
<evidence type="ECO:0000256" key="1">
    <source>
        <dbReference type="ARBA" id="ARBA00010928"/>
    </source>
</evidence>
<gene>
    <name evidence="5" type="ORF">GCM10010315_19660</name>
</gene>
<comment type="caution">
    <text evidence="5">The sequence shown here is derived from an EMBL/GenBank/DDBJ whole genome shotgun (WGS) entry which is preliminary data.</text>
</comment>
<sequence length="360" mass="38016">MDHPFRVGLLGYGLAGSVFHAPLVAATDGLVLDTVVTANPDRRDQALAEHPGVRVAGTADELWARAGELDLVVVATPNRTHVPLARAALEAGLAVVVDKPLAATAAEAESLARLAASRGLLLSAFQNRRWDNDFRTVAKLIDDDALGQVQRFESRFERWRPHPKGGWRESGDPAEVGGILYDLGSHLVDQALTLFGPVTTVYAEADVRRPGAEADDDTFIALTHTGGVRSHLWMSATAAQLGPRFRVLGSTAGYVKYGLDPQEAALREGLRPGTAPSWGVEAESAWGRLGAGESPLTGGGEPVRTLPGDYPAYYAAVAEALRTGGEPPVTAWEAAAALRVLEAARESATKDTTVTLPGAP</sequence>
<evidence type="ECO:0000259" key="4">
    <source>
        <dbReference type="Pfam" id="PF02894"/>
    </source>
</evidence>